<evidence type="ECO:0000256" key="2">
    <source>
        <dbReference type="ARBA" id="ARBA00022723"/>
    </source>
</evidence>
<evidence type="ECO:0000256" key="1">
    <source>
        <dbReference type="ARBA" id="ARBA00005896"/>
    </source>
</evidence>
<gene>
    <name evidence="7" type="ORF">CY34DRAFT_809385</name>
</gene>
<dbReference type="GO" id="GO:0046872">
    <property type="term" value="F:metal ion binding"/>
    <property type="evidence" value="ECO:0007669"/>
    <property type="project" value="UniProtKB-KW"/>
</dbReference>
<accession>A0A0D0A9D7</accession>
<evidence type="ECO:0000313" key="7">
    <source>
        <dbReference type="EMBL" id="KIK38381.1"/>
    </source>
</evidence>
<protein>
    <recommendedName>
        <fullName evidence="6">TauD/TfdA-like domain-containing protein</fullName>
    </recommendedName>
</protein>
<feature type="domain" description="TauD/TfdA-like" evidence="6">
    <location>
        <begin position="51"/>
        <end position="146"/>
    </location>
</feature>
<proteinExistence type="inferred from homology"/>
<keyword evidence="5" id="KW-0408">Iron</keyword>
<evidence type="ECO:0000256" key="3">
    <source>
        <dbReference type="ARBA" id="ARBA00022964"/>
    </source>
</evidence>
<keyword evidence="8" id="KW-1185">Reference proteome</keyword>
<keyword evidence="4" id="KW-0560">Oxidoreductase</keyword>
<dbReference type="AlphaFoldDB" id="A0A0D0A9D7"/>
<dbReference type="InterPro" id="IPR051323">
    <property type="entry name" value="AtsK-like"/>
</dbReference>
<dbReference type="InterPro" id="IPR042098">
    <property type="entry name" value="TauD-like_sf"/>
</dbReference>
<dbReference type="HOGENOM" id="CLU_1679116_0_0_1"/>
<dbReference type="PANTHER" id="PTHR30468:SF1">
    <property type="entry name" value="ALPHA-KETOGLUTARATE-DEPENDENT SULFONATE DIOXYGENASE"/>
    <property type="match status" value="1"/>
</dbReference>
<dbReference type="Gene3D" id="3.60.130.10">
    <property type="entry name" value="Clavaminate synthase-like"/>
    <property type="match status" value="1"/>
</dbReference>
<dbReference type="OrthoDB" id="2671355at2759"/>
<keyword evidence="2" id="KW-0479">Metal-binding</keyword>
<name>A0A0D0A9D7_9AGAM</name>
<organism evidence="7 8">
    <name type="scientific">Suillus luteus UH-Slu-Lm8-n1</name>
    <dbReference type="NCBI Taxonomy" id="930992"/>
    <lineage>
        <taxon>Eukaryota</taxon>
        <taxon>Fungi</taxon>
        <taxon>Dikarya</taxon>
        <taxon>Basidiomycota</taxon>
        <taxon>Agaricomycotina</taxon>
        <taxon>Agaricomycetes</taxon>
        <taxon>Agaricomycetidae</taxon>
        <taxon>Boletales</taxon>
        <taxon>Suillineae</taxon>
        <taxon>Suillaceae</taxon>
        <taxon>Suillus</taxon>
    </lineage>
</organism>
<dbReference type="InParanoid" id="A0A0D0A9D7"/>
<dbReference type="EMBL" id="KN835396">
    <property type="protein sequence ID" value="KIK38381.1"/>
    <property type="molecule type" value="Genomic_DNA"/>
</dbReference>
<dbReference type="InterPro" id="IPR003819">
    <property type="entry name" value="TauD/TfdA-like"/>
</dbReference>
<evidence type="ECO:0000256" key="4">
    <source>
        <dbReference type="ARBA" id="ARBA00023002"/>
    </source>
</evidence>
<reference evidence="7 8" key="1">
    <citation type="submission" date="2014-04" db="EMBL/GenBank/DDBJ databases">
        <authorList>
            <consortium name="DOE Joint Genome Institute"/>
            <person name="Kuo A."/>
            <person name="Ruytinx J."/>
            <person name="Rineau F."/>
            <person name="Colpaert J."/>
            <person name="Kohler A."/>
            <person name="Nagy L.G."/>
            <person name="Floudas D."/>
            <person name="Copeland A."/>
            <person name="Barry K.W."/>
            <person name="Cichocki N."/>
            <person name="Veneault-Fourrey C."/>
            <person name="LaButti K."/>
            <person name="Lindquist E.A."/>
            <person name="Lipzen A."/>
            <person name="Lundell T."/>
            <person name="Morin E."/>
            <person name="Murat C."/>
            <person name="Sun H."/>
            <person name="Tunlid A."/>
            <person name="Henrissat B."/>
            <person name="Grigoriev I.V."/>
            <person name="Hibbett D.S."/>
            <person name="Martin F."/>
            <person name="Nordberg H.P."/>
            <person name="Cantor M.N."/>
            <person name="Hua S.X."/>
        </authorList>
    </citation>
    <scope>NUCLEOTIDE SEQUENCE [LARGE SCALE GENOMIC DNA]</scope>
    <source>
        <strain evidence="7 8">UH-Slu-Lm8-n1</strain>
    </source>
</reference>
<comment type="similarity">
    <text evidence="1">Belongs to the TfdA dioxygenase family.</text>
</comment>
<keyword evidence="3" id="KW-0223">Dioxygenase</keyword>
<dbReference type="PANTHER" id="PTHR30468">
    <property type="entry name" value="ALPHA-KETOGLUTARATE-DEPENDENT SULFONATE DIOXYGENASE"/>
    <property type="match status" value="1"/>
</dbReference>
<evidence type="ECO:0000256" key="5">
    <source>
        <dbReference type="ARBA" id="ARBA00023004"/>
    </source>
</evidence>
<sequence>MSLAGLTNTSLVVVRDKELSVHEQLDIARYFGPFISMQRPSSPKNQDLRRSKAYLEGLTALHSVAAQAEGSCSTSVTSPSKPYTLSFVSPGWKSVNVNPGVTRRMLGVPKRESDTILNVLFHQVAEDVDFRVRFHREPNSIAFWDNKVSSVSAQRRA</sequence>
<reference evidence="8" key="2">
    <citation type="submission" date="2015-01" db="EMBL/GenBank/DDBJ databases">
        <title>Evolutionary Origins and Diversification of the Mycorrhizal Mutualists.</title>
        <authorList>
            <consortium name="DOE Joint Genome Institute"/>
            <consortium name="Mycorrhizal Genomics Consortium"/>
            <person name="Kohler A."/>
            <person name="Kuo A."/>
            <person name="Nagy L.G."/>
            <person name="Floudas D."/>
            <person name="Copeland A."/>
            <person name="Barry K.W."/>
            <person name="Cichocki N."/>
            <person name="Veneault-Fourrey C."/>
            <person name="LaButti K."/>
            <person name="Lindquist E.A."/>
            <person name="Lipzen A."/>
            <person name="Lundell T."/>
            <person name="Morin E."/>
            <person name="Murat C."/>
            <person name="Riley R."/>
            <person name="Ohm R."/>
            <person name="Sun H."/>
            <person name="Tunlid A."/>
            <person name="Henrissat B."/>
            <person name="Grigoriev I.V."/>
            <person name="Hibbett D.S."/>
            <person name="Martin F."/>
        </authorList>
    </citation>
    <scope>NUCLEOTIDE SEQUENCE [LARGE SCALE GENOMIC DNA]</scope>
    <source>
        <strain evidence="8">UH-Slu-Lm8-n1</strain>
    </source>
</reference>
<dbReference type="GO" id="GO:0016706">
    <property type="term" value="F:2-oxoglutarate-dependent dioxygenase activity"/>
    <property type="evidence" value="ECO:0007669"/>
    <property type="project" value="TreeGrafter"/>
</dbReference>
<dbReference type="Pfam" id="PF02668">
    <property type="entry name" value="TauD"/>
    <property type="match status" value="1"/>
</dbReference>
<evidence type="ECO:0000259" key="6">
    <source>
        <dbReference type="Pfam" id="PF02668"/>
    </source>
</evidence>
<evidence type="ECO:0000313" key="8">
    <source>
        <dbReference type="Proteomes" id="UP000054485"/>
    </source>
</evidence>
<dbReference type="GO" id="GO:0005737">
    <property type="term" value="C:cytoplasm"/>
    <property type="evidence" value="ECO:0007669"/>
    <property type="project" value="TreeGrafter"/>
</dbReference>
<dbReference type="Proteomes" id="UP000054485">
    <property type="component" value="Unassembled WGS sequence"/>
</dbReference>
<dbReference type="STRING" id="930992.A0A0D0A9D7"/>
<dbReference type="SUPFAM" id="SSF51197">
    <property type="entry name" value="Clavaminate synthase-like"/>
    <property type="match status" value="1"/>
</dbReference>